<dbReference type="InterPro" id="IPR017853">
    <property type="entry name" value="GH"/>
</dbReference>
<feature type="transmembrane region" description="Helical" evidence="1">
    <location>
        <begin position="686"/>
        <end position="710"/>
    </location>
</feature>
<evidence type="ECO:0000313" key="3">
    <source>
        <dbReference type="EMBL" id="KAJ3476918.1"/>
    </source>
</evidence>
<dbReference type="PANTHER" id="PTHR36183">
    <property type="entry name" value="BETA-GLUCURONIDASE"/>
    <property type="match status" value="1"/>
</dbReference>
<comment type="caution">
    <text evidence="3">The sequence shown here is derived from an EMBL/GenBank/DDBJ whole genome shotgun (WGS) entry which is preliminary data.</text>
</comment>
<name>A0AAD5Y8Y7_9APHY</name>
<organism evidence="3 4">
    <name type="scientific">Meripilus lineatus</name>
    <dbReference type="NCBI Taxonomy" id="2056292"/>
    <lineage>
        <taxon>Eukaryota</taxon>
        <taxon>Fungi</taxon>
        <taxon>Dikarya</taxon>
        <taxon>Basidiomycota</taxon>
        <taxon>Agaricomycotina</taxon>
        <taxon>Agaricomycetes</taxon>
        <taxon>Polyporales</taxon>
        <taxon>Meripilaceae</taxon>
        <taxon>Meripilus</taxon>
    </lineage>
</organism>
<protein>
    <recommendedName>
        <fullName evidence="2">Beta-glucuronidase C-terminal domain-containing protein</fullName>
    </recommendedName>
</protein>
<proteinExistence type="predicted"/>
<accession>A0AAD5Y8Y7</accession>
<evidence type="ECO:0000313" key="4">
    <source>
        <dbReference type="Proteomes" id="UP001212997"/>
    </source>
</evidence>
<keyword evidence="1" id="KW-1133">Transmembrane helix</keyword>
<gene>
    <name evidence="3" type="ORF">NLI96_g10822</name>
</gene>
<evidence type="ECO:0000256" key="1">
    <source>
        <dbReference type="SAM" id="Phobius"/>
    </source>
</evidence>
<sequence length="713" mass="75175">MLFRQVTYALSALLPLSGHFSHLTAVNAITVYGLAGASNAPTSTPSVSSGGSAASTLSAEPVGYTPPAFKTLVLTPPPVPDPKPPMQFGVQLESKAENVMGLSIPLSGAFYGFSIEMSIVNQVSECLDSVGFSVYRFGGWFLDGENTDGSVFVLFLFASMIVGVNSGHVNVRVGGNSQDTATLVDSLPNGVVLMKDKGNTTSPTDTPTIFYTTELLYLLANVSSLVNTRWYLGIPMNDTANLRLQIAEVAEDILGDTLLGLQLGNEPDLYASHGHRQETYGPFDYFGEFGTVVQAIQNDPKIPARNNLIAPSVASGPWKPEDVWNTGFLQAYGGSLSALAVEHYPDNNCAAIHPGDRFGAPTDPQSVFANYLNHTSGVHLVSPYLNSTAIAQSVGKPFIMFETNTASCGGFPGISDSFGAGLWALDYGMQMAYGNFSGALLHVGGSDAVYNTHLTPSPLLPAPPTNESTFHEWTIGPVFYSAVIMAEALGNTNTSRIIDLWPNAGNMYTPGYAIYERDVLARVALFNYITDQSGASTYTASLSVGGGMTSRPAAVPAQVYVKYFLAPSVADKSNITWAGQTMGTMFKSDGRFQGNHTTTTVNCDQVANTCNVQVPAPGFALVFFTTDALDEVSPQMPMTFATSALTRTQNTATVDPTVIATSNGHGGADRPRLGSSSRGSVGAANVAAIAPGVAALTSLLAGVTLLLGLVKRF</sequence>
<dbReference type="Pfam" id="PF16862">
    <property type="entry name" value="Glyco_hydro_79C"/>
    <property type="match status" value="1"/>
</dbReference>
<dbReference type="Gene3D" id="3.20.20.80">
    <property type="entry name" value="Glycosidases"/>
    <property type="match status" value="1"/>
</dbReference>
<dbReference type="PANTHER" id="PTHR36183:SF2">
    <property type="entry name" value="BETA-GLUCURONIDASE C-TERMINAL DOMAIN-CONTAINING PROTEIN"/>
    <property type="match status" value="1"/>
</dbReference>
<dbReference type="Proteomes" id="UP001212997">
    <property type="component" value="Unassembled WGS sequence"/>
</dbReference>
<reference evidence="3" key="1">
    <citation type="submission" date="2022-07" db="EMBL/GenBank/DDBJ databases">
        <title>Genome Sequence of Physisporinus lineatus.</title>
        <authorList>
            <person name="Buettner E."/>
        </authorList>
    </citation>
    <scope>NUCLEOTIDE SEQUENCE</scope>
    <source>
        <strain evidence="3">VT162</strain>
    </source>
</reference>
<dbReference type="InterPro" id="IPR052974">
    <property type="entry name" value="GH79_Enzymes"/>
</dbReference>
<keyword evidence="1" id="KW-0812">Transmembrane</keyword>
<keyword evidence="1" id="KW-0472">Membrane</keyword>
<dbReference type="SUPFAM" id="SSF51445">
    <property type="entry name" value="(Trans)glycosidases"/>
    <property type="match status" value="1"/>
</dbReference>
<dbReference type="AlphaFoldDB" id="A0AAD5Y8Y7"/>
<keyword evidence="4" id="KW-1185">Reference proteome</keyword>
<dbReference type="EMBL" id="JANAWD010000653">
    <property type="protein sequence ID" value="KAJ3476918.1"/>
    <property type="molecule type" value="Genomic_DNA"/>
</dbReference>
<evidence type="ECO:0000259" key="2">
    <source>
        <dbReference type="Pfam" id="PF16862"/>
    </source>
</evidence>
<dbReference type="InterPro" id="IPR031728">
    <property type="entry name" value="GlcAase_C"/>
</dbReference>
<feature type="domain" description="Beta-glucuronidase C-terminal" evidence="2">
    <location>
        <begin position="511"/>
        <end position="621"/>
    </location>
</feature>